<feature type="transmembrane region" description="Helical" evidence="1">
    <location>
        <begin position="38"/>
        <end position="71"/>
    </location>
</feature>
<dbReference type="STRING" id="187101.VC03_03400"/>
<evidence type="ECO:0000256" key="1">
    <source>
        <dbReference type="SAM" id="Phobius"/>
    </source>
</evidence>
<keyword evidence="3" id="KW-1185">Reference proteome</keyword>
<accession>A0A0E3ZB36</accession>
<dbReference type="PATRIC" id="fig|1069640.6.peg.670"/>
<gene>
    <name evidence="2" type="ORF">VC03_03400</name>
</gene>
<evidence type="ECO:0000313" key="3">
    <source>
        <dbReference type="Proteomes" id="UP000033103"/>
    </source>
</evidence>
<keyword evidence="1" id="KW-0472">Membrane</keyword>
<sequence length="98" mass="11248">MKLEHEHDLDHCPCCSTGDYSELFSKKKSEKRTNLRMGILYFIFICLSAINTYMTATAIVISCIIIAYFGIKKDKDHFIRSLFLIVFCILGYVIKKAG</sequence>
<organism evidence="2 3">
    <name type="scientific">Sneathia vaginalis</name>
    <dbReference type="NCBI Taxonomy" id="187101"/>
    <lineage>
        <taxon>Bacteria</taxon>
        <taxon>Fusobacteriati</taxon>
        <taxon>Fusobacteriota</taxon>
        <taxon>Fusobacteriia</taxon>
        <taxon>Fusobacteriales</taxon>
        <taxon>Leptotrichiaceae</taxon>
        <taxon>Sneathia</taxon>
    </lineage>
</organism>
<name>A0A0E3ZB36_9FUSO</name>
<keyword evidence="1" id="KW-0812">Transmembrane</keyword>
<dbReference type="HOGENOM" id="CLU_2332152_0_0_0"/>
<dbReference type="OrthoDB" id="95580at2"/>
<proteinExistence type="predicted"/>
<dbReference type="Proteomes" id="UP000033103">
    <property type="component" value="Chromosome"/>
</dbReference>
<protein>
    <submittedName>
        <fullName evidence="2">Uncharacterized protein</fullName>
    </submittedName>
</protein>
<dbReference type="RefSeq" id="WP_046328673.1">
    <property type="nucleotide sequence ID" value="NZ_CP011280.1"/>
</dbReference>
<dbReference type="AlphaFoldDB" id="A0A0E3ZB36"/>
<keyword evidence="1" id="KW-1133">Transmembrane helix</keyword>
<feature type="transmembrane region" description="Helical" evidence="1">
    <location>
        <begin position="77"/>
        <end position="94"/>
    </location>
</feature>
<dbReference type="EMBL" id="CP011280">
    <property type="protein sequence ID" value="AKC95567.1"/>
    <property type="molecule type" value="Genomic_DNA"/>
</dbReference>
<evidence type="ECO:0000313" key="2">
    <source>
        <dbReference type="EMBL" id="AKC95567.1"/>
    </source>
</evidence>
<dbReference type="KEGG" id="sns:VC03_03400"/>
<reference evidence="2 3" key="1">
    <citation type="journal article" date="2012" name="BMC Genomics">
        <title>Genomic sequence analysis and characterization of Sneathia amnii sp. nov.</title>
        <authorList>
            <consortium name="Vaginal Microbiome Consortium (additional members)"/>
            <person name="Harwich M.D.Jr."/>
            <person name="Serrano M.G."/>
            <person name="Fettweis J.M."/>
            <person name="Alves J.M."/>
            <person name="Reimers M.A."/>
            <person name="Buck G.A."/>
            <person name="Jefferson K.K."/>
        </authorList>
    </citation>
    <scope>NUCLEOTIDE SEQUENCE [LARGE SCALE GENOMIC DNA]</scope>
    <source>
        <strain evidence="2 3">SN35</strain>
    </source>
</reference>